<gene>
    <name evidence="2" type="ORF">ELUMI_v1c05120</name>
</gene>
<keyword evidence="1" id="KW-0472">Membrane</keyword>
<feature type="transmembrane region" description="Helical" evidence="1">
    <location>
        <begin position="20"/>
        <end position="45"/>
    </location>
</feature>
<accession>A0A2K8NUL7</accession>
<evidence type="ECO:0000313" key="3">
    <source>
        <dbReference type="Proteomes" id="UP000232063"/>
    </source>
</evidence>
<keyword evidence="3" id="KW-1185">Reference proteome</keyword>
<feature type="transmembrane region" description="Helical" evidence="1">
    <location>
        <begin position="65"/>
        <end position="89"/>
    </location>
</feature>
<evidence type="ECO:0000256" key="1">
    <source>
        <dbReference type="SAM" id="Phobius"/>
    </source>
</evidence>
<keyword evidence="1" id="KW-1133">Transmembrane helix</keyword>
<sequence>MINFYAGLDFSGITKQVKEWIGPILSIVGFIAAAFALFAVIRIAFAIVKLNKEDDVPEGAMTKKIWQICGVGVGLAICLAAGTIGTLMWESLSGLQQDWGVGGNTKMLSVRSLVDFYSLTPLLKL</sequence>
<dbReference type="KEGG" id="elj:ELUMI_v1c05120"/>
<proteinExistence type="predicted"/>
<reference evidence="2" key="1">
    <citation type="submission" date="2017-11" db="EMBL/GenBank/DDBJ databases">
        <title>Genome sequence of Entomoplasma luminosum PIMN-1 (ATCC 49195).</title>
        <authorList>
            <person name="Lo W.-S."/>
            <person name="Gasparich G.E."/>
            <person name="Kuo C.-H."/>
        </authorList>
    </citation>
    <scope>NUCLEOTIDE SEQUENCE [LARGE SCALE GENOMIC DNA]</scope>
    <source>
        <strain evidence="2">PIMN-1</strain>
    </source>
</reference>
<dbReference type="EMBL" id="CP024963">
    <property type="protein sequence ID" value="ATZ17236.1"/>
    <property type="molecule type" value="Genomic_DNA"/>
</dbReference>
<dbReference type="Proteomes" id="UP000232063">
    <property type="component" value="Chromosome"/>
</dbReference>
<protein>
    <submittedName>
        <fullName evidence="2">Uncharacterized protein</fullName>
    </submittedName>
</protein>
<keyword evidence="1" id="KW-0812">Transmembrane</keyword>
<evidence type="ECO:0000313" key="2">
    <source>
        <dbReference type="EMBL" id="ATZ17236.1"/>
    </source>
</evidence>
<name>A0A2K8NUL7_9MOLU</name>
<organism evidence="2 3">
    <name type="scientific">Williamsoniiplasma luminosum</name>
    <dbReference type="NCBI Taxonomy" id="214888"/>
    <lineage>
        <taxon>Bacteria</taxon>
        <taxon>Bacillati</taxon>
        <taxon>Mycoplasmatota</taxon>
        <taxon>Mollicutes</taxon>
        <taxon>Entomoplasmatales</taxon>
        <taxon>Williamsoniiplasma</taxon>
    </lineage>
</organism>
<dbReference type="AlphaFoldDB" id="A0A2K8NUL7"/>
<dbReference type="RefSeq" id="WP_025734662.1">
    <property type="nucleotide sequence ID" value="NZ_CP024963.1"/>
</dbReference>